<evidence type="ECO:0000256" key="10">
    <source>
        <dbReference type="HAMAP-Rule" id="MF_01486"/>
    </source>
</evidence>
<dbReference type="GO" id="GO:0003677">
    <property type="term" value="F:DNA binding"/>
    <property type="evidence" value="ECO:0007669"/>
    <property type="project" value="UniProtKB-UniRule"/>
</dbReference>
<keyword evidence="7 10" id="KW-0067">ATP-binding</keyword>
<dbReference type="Pfam" id="PF17946">
    <property type="entry name" value="RecC_C"/>
    <property type="match status" value="1"/>
</dbReference>
<dbReference type="InterPro" id="IPR006697">
    <property type="entry name" value="RecC"/>
</dbReference>
<dbReference type="GO" id="GO:0008854">
    <property type="term" value="F:exodeoxyribonuclease V activity"/>
    <property type="evidence" value="ECO:0007669"/>
    <property type="project" value="InterPro"/>
</dbReference>
<keyword evidence="2 10" id="KW-0547">Nucleotide-binding</keyword>
<dbReference type="SUPFAM" id="SSF52980">
    <property type="entry name" value="Restriction endonuclease-like"/>
    <property type="match status" value="1"/>
</dbReference>
<evidence type="ECO:0000313" key="13">
    <source>
        <dbReference type="Proteomes" id="UP000324351"/>
    </source>
</evidence>
<dbReference type="InterPro" id="IPR011335">
    <property type="entry name" value="Restrct_endonuc-II-like"/>
</dbReference>
<dbReference type="GO" id="GO:0005524">
    <property type="term" value="F:ATP binding"/>
    <property type="evidence" value="ECO:0007669"/>
    <property type="project" value="UniProtKB-UniRule"/>
</dbReference>
<dbReference type="RefSeq" id="WP_149750161.1">
    <property type="nucleotide sequence ID" value="NZ_VUJW01000003.1"/>
</dbReference>
<sequence length="1109" mass="120069">MALHVHRAARTDQLADQLGELLVTPLADPFAAELVVVPAKGVERWLSQRLSHRLGTAPGRDDGVCAGVDFLSPRSLFAVVSGRPDDDPWAAEALAWPLLRVIDEAVSEPWAATLARHLGHGVAGDDGELRRGRRFATARRLAGLFASYAAQRPSLVADWATGRDSDGAGGVVPDDLTWQPELWRRLAAAVAAPDPVQRQAAAIERLRTDPAAVDLPERVNLFGHTRLAVGDLALLDALAAGRDVHLWLPHPSTALWSRLAGLVGVVPRVEDRSHLQVGHPLLATLGRDTRELQRTLATVGHIDESPAPDPGTPDTLLGWLQADLRANAAGPAGARVLRRDDRSVQLHACHGPARQVEVLREVLLGLLADDPTLEPRDVLVMCPDIESYAPLLSAAFGLADVVGPDGHPAHRLRVSLADRALDQTNPLLAVVARLLDLAGGRAGVGAVLDLAHAEPVRRRFGFRDDDLDLLATWVAQVGVKWGFDAAHRADFGLDGYADNTWRVGLDRLLSGIALSDDSDTLLGEVLPLDDVGSGDVDLIGRLAELVARLEAVTDRLVGTHPLEHWLSAIEDGVGALTSVRPTDSWQLGQVQRELDALRAGAGTGVELRLPDVRAMFSDRLAGRPTRANFRTGVLTVSTLVPMRSVPHRVVCLLGLDDGIFPRVGVTDGDDVLARRPLTGERDPRSEDRQLLLDAVLAATDTLVLTYTGANEYTGQTRPPAVPVGELLDALDQTATAPDGAVRDLVTVQHPLQPFDRRNLVTGALVPGATFAFDRFALAGARAVEREREEVPPFLPGPLPPPEPGDVALDDLVEFFGGPVKGFLKQRLGIALPREDEPVDDRVPITLDPLEEWAVGDRVLGDLMRGHHPDVAVERERRRGVVPPGELGERVLQKVIGRAKPLAREALAHTGPSPRAVDVDVDLGDGRRLRGTVPELYGDLLVRVSYSRLGPKHRLHSWVKLLALAASDEDRAWRSLTIGRPEQVRNDVDLSRLGPLDHRAHGWLRDLVAIRDEGLVAPLPLPLKTSLKYARARRTHTDAGAAVDRVDFQCWRYDGRFDGERLDAEHVLVWGDKAPLPGVAEPGEGAEPTRFGALAMRVWSPLLESEVGSW</sequence>
<reference evidence="12 13" key="1">
    <citation type="submission" date="2019-09" db="EMBL/GenBank/DDBJ databases">
        <title>Nocardioides panacisoli sp. nov., isolated from the soil of a ginseng field.</title>
        <authorList>
            <person name="Cho C."/>
        </authorList>
    </citation>
    <scope>NUCLEOTIDE SEQUENCE [LARGE SCALE GENOMIC DNA]</scope>
    <source>
        <strain evidence="12 13">BN140041</strain>
    </source>
</reference>
<dbReference type="AlphaFoldDB" id="A0A5B1M7B5"/>
<keyword evidence="6 10" id="KW-0269">Exonuclease</keyword>
<dbReference type="HAMAP" id="MF_01486">
    <property type="entry name" value="RecC"/>
    <property type="match status" value="1"/>
</dbReference>
<dbReference type="GO" id="GO:0000724">
    <property type="term" value="P:double-strand break repair via homologous recombination"/>
    <property type="evidence" value="ECO:0007669"/>
    <property type="project" value="UniProtKB-UniRule"/>
</dbReference>
<evidence type="ECO:0000256" key="5">
    <source>
        <dbReference type="ARBA" id="ARBA00022806"/>
    </source>
</evidence>
<dbReference type="GO" id="GO:0003678">
    <property type="term" value="F:DNA helicase activity"/>
    <property type="evidence" value="ECO:0007669"/>
    <property type="project" value="UniProtKB-UniRule"/>
</dbReference>
<keyword evidence="1 10" id="KW-0540">Nuclease</keyword>
<comment type="caution">
    <text evidence="12">The sequence shown here is derived from an EMBL/GenBank/DDBJ whole genome shotgun (WGS) entry which is preliminary data.</text>
</comment>
<evidence type="ECO:0000256" key="9">
    <source>
        <dbReference type="ARBA" id="ARBA00023204"/>
    </source>
</evidence>
<dbReference type="Proteomes" id="UP000324351">
    <property type="component" value="Unassembled WGS sequence"/>
</dbReference>
<evidence type="ECO:0000256" key="7">
    <source>
        <dbReference type="ARBA" id="ARBA00022840"/>
    </source>
</evidence>
<comment type="similarity">
    <text evidence="10">Belongs to the RecC family.</text>
</comment>
<organism evidence="12 13">
    <name type="scientific">Nocardioides antri</name>
    <dbReference type="NCBI Taxonomy" id="2607659"/>
    <lineage>
        <taxon>Bacteria</taxon>
        <taxon>Bacillati</taxon>
        <taxon>Actinomycetota</taxon>
        <taxon>Actinomycetes</taxon>
        <taxon>Propionibacteriales</taxon>
        <taxon>Nocardioidaceae</taxon>
        <taxon>Nocardioides</taxon>
    </lineage>
</organism>
<dbReference type="InterPro" id="IPR027417">
    <property type="entry name" value="P-loop_NTPase"/>
</dbReference>
<dbReference type="Gene3D" id="1.10.10.990">
    <property type="match status" value="1"/>
</dbReference>
<dbReference type="PANTHER" id="PTHR30591">
    <property type="entry name" value="RECBCD ENZYME SUBUNIT RECC"/>
    <property type="match status" value="1"/>
</dbReference>
<dbReference type="Gene3D" id="3.40.50.10930">
    <property type="match status" value="1"/>
</dbReference>
<dbReference type="Pfam" id="PF04257">
    <property type="entry name" value="Exonuc_V_gamma"/>
    <property type="match status" value="1"/>
</dbReference>
<dbReference type="Gene3D" id="3.40.50.300">
    <property type="entry name" value="P-loop containing nucleotide triphosphate hydrolases"/>
    <property type="match status" value="2"/>
</dbReference>
<accession>A0A5B1M7B5</accession>
<dbReference type="InterPro" id="IPR013986">
    <property type="entry name" value="DExx_box_DNA_helicase_dom_sf"/>
</dbReference>
<evidence type="ECO:0000256" key="2">
    <source>
        <dbReference type="ARBA" id="ARBA00022741"/>
    </source>
</evidence>
<evidence type="ECO:0000313" key="12">
    <source>
        <dbReference type="EMBL" id="KAA1427757.1"/>
    </source>
</evidence>
<comment type="subunit">
    <text evidence="10">Heterotrimer of RecB, RecC and RecD. All subunits contribute to DNA-binding.</text>
</comment>
<evidence type="ECO:0000256" key="4">
    <source>
        <dbReference type="ARBA" id="ARBA00022801"/>
    </source>
</evidence>
<keyword evidence="13" id="KW-1185">Reference proteome</keyword>
<dbReference type="InterPro" id="IPR041500">
    <property type="entry name" value="RecC_C"/>
</dbReference>
<keyword evidence="8 10" id="KW-0238">DNA-binding</keyword>
<name>A0A5B1M7B5_9ACTN</name>
<keyword evidence="9 10" id="KW-0234">DNA repair</keyword>
<feature type="domain" description="RecC C-terminal" evidence="11">
    <location>
        <begin position="804"/>
        <end position="1032"/>
    </location>
</feature>
<dbReference type="GO" id="GO:0009338">
    <property type="term" value="C:exodeoxyribonuclease V complex"/>
    <property type="evidence" value="ECO:0007669"/>
    <property type="project" value="InterPro"/>
</dbReference>
<dbReference type="PANTHER" id="PTHR30591:SF1">
    <property type="entry name" value="RECBCD ENZYME SUBUNIT RECC"/>
    <property type="match status" value="1"/>
</dbReference>
<gene>
    <name evidence="10 12" type="primary">recC</name>
    <name evidence="12" type="ORF">F0U47_10025</name>
</gene>
<evidence type="ECO:0000256" key="8">
    <source>
        <dbReference type="ARBA" id="ARBA00023125"/>
    </source>
</evidence>
<dbReference type="NCBIfam" id="TIGR01450">
    <property type="entry name" value="recC"/>
    <property type="match status" value="1"/>
</dbReference>
<evidence type="ECO:0000256" key="1">
    <source>
        <dbReference type="ARBA" id="ARBA00022722"/>
    </source>
</evidence>
<protein>
    <recommendedName>
        <fullName evidence="10">RecBCD enzyme subunit RecC</fullName>
    </recommendedName>
    <alternativeName>
        <fullName evidence="10">Exonuclease V subunit RecC</fullName>
        <shortName evidence="10">ExoV subunit RecC</shortName>
    </alternativeName>
    <alternativeName>
        <fullName evidence="10">Helicase/nuclease RecBCD subunit RecC</fullName>
    </alternativeName>
</protein>
<keyword evidence="3 10" id="KW-0227">DNA damage</keyword>
<evidence type="ECO:0000259" key="11">
    <source>
        <dbReference type="Pfam" id="PF17946"/>
    </source>
</evidence>
<reference evidence="12 13" key="2">
    <citation type="submission" date="2019-09" db="EMBL/GenBank/DDBJ databases">
        <authorList>
            <person name="Jin C."/>
        </authorList>
    </citation>
    <scope>NUCLEOTIDE SEQUENCE [LARGE SCALE GENOMIC DNA]</scope>
    <source>
        <strain evidence="12 13">BN140041</strain>
    </source>
</reference>
<comment type="miscellaneous">
    <text evidence="10">In the RecBCD complex, RecB has a slow 3'-5' helicase, an exonuclease activity and loads RecA onto ssDNA, RecD has a fast 5'-3' helicase activity, while RecC stimulates the ATPase and processivity of the RecB helicase and contributes to recognition of the Chi site.</text>
</comment>
<dbReference type="Gene3D" id="1.10.10.160">
    <property type="match status" value="1"/>
</dbReference>
<dbReference type="EMBL" id="VUJW01000003">
    <property type="protein sequence ID" value="KAA1427757.1"/>
    <property type="molecule type" value="Genomic_DNA"/>
</dbReference>
<evidence type="ECO:0000256" key="3">
    <source>
        <dbReference type="ARBA" id="ARBA00022763"/>
    </source>
</evidence>
<keyword evidence="5 10" id="KW-0347">Helicase</keyword>
<keyword evidence="4 10" id="KW-0378">Hydrolase</keyword>
<dbReference type="PIRSF" id="PIRSF000980">
    <property type="entry name" value="RecC"/>
    <property type="match status" value="1"/>
</dbReference>
<dbReference type="SUPFAM" id="SSF52540">
    <property type="entry name" value="P-loop containing nucleoside triphosphate hydrolases"/>
    <property type="match status" value="2"/>
</dbReference>
<evidence type="ECO:0000256" key="6">
    <source>
        <dbReference type="ARBA" id="ARBA00022839"/>
    </source>
</evidence>
<comment type="function">
    <text evidence="10">A helicase/nuclease that prepares dsDNA breaks (DSB) for recombinational DNA repair. Binds to DSBs and unwinds DNA via a highly rapid and processive ATP-dependent bidirectional helicase activity. Unwinds dsDNA until it encounters a Chi (crossover hotspot instigator) sequence from the 3' direction. Cuts ssDNA a few nucleotides 3' to the Chi site. The properties and activities of the enzyme are changed at Chi. The Chi-altered holoenzyme produces a long 3'-ssDNA overhang and facilitates RecA-binding to the ssDNA for homologous DNA recombination and repair. Holoenzyme degrades any linearized DNA that is unable to undergo homologous recombination. In the holoenzyme this subunit recognizes the wild-type Chi sequence, and when added to isolated RecB increases its ATP-dependent helicase processivity.</text>
</comment>
<proteinExistence type="inferred from homology"/>